<reference evidence="3" key="1">
    <citation type="submission" date="2024-07" db="EMBL/GenBank/DDBJ databases">
        <title>Two chromosome-level genome assemblies of Korean endemic species Abeliophyllum distichum and Forsythia ovata (Oleaceae).</title>
        <authorList>
            <person name="Jang H."/>
        </authorList>
    </citation>
    <scope>NUCLEOTIDE SEQUENCE [LARGE SCALE GENOMIC DNA]</scope>
</reference>
<dbReference type="EMBL" id="JBFOLK010000002">
    <property type="protein sequence ID" value="KAL2534190.1"/>
    <property type="molecule type" value="Genomic_DNA"/>
</dbReference>
<evidence type="ECO:0000313" key="3">
    <source>
        <dbReference type="Proteomes" id="UP001604336"/>
    </source>
</evidence>
<name>A0ABD1VA21_9LAMI</name>
<comment type="caution">
    <text evidence="2">The sequence shown here is derived from an EMBL/GenBank/DDBJ whole genome shotgun (WGS) entry which is preliminary data.</text>
</comment>
<accession>A0ABD1VA21</accession>
<feature type="compositionally biased region" description="Low complexity" evidence="1">
    <location>
        <begin position="1"/>
        <end position="11"/>
    </location>
</feature>
<proteinExistence type="predicted"/>
<gene>
    <name evidence="2" type="ORF">Adt_07541</name>
</gene>
<feature type="region of interest" description="Disordered" evidence="1">
    <location>
        <begin position="1"/>
        <end position="20"/>
    </location>
</feature>
<keyword evidence="3" id="KW-1185">Reference proteome</keyword>
<evidence type="ECO:0000256" key="1">
    <source>
        <dbReference type="SAM" id="MobiDB-lite"/>
    </source>
</evidence>
<dbReference type="Proteomes" id="UP001604336">
    <property type="component" value="Unassembled WGS sequence"/>
</dbReference>
<sequence>MNPSSNSSFRSFESDDVKSNKERFVEALNSRLVMMALSSVAAMAVLPQPPPANNNVDYFFELEKRVSMVPQSLQIMLEKVEVDDHVPGFEERLMGSYPIQ</sequence>
<organism evidence="2 3">
    <name type="scientific">Abeliophyllum distichum</name>
    <dbReference type="NCBI Taxonomy" id="126358"/>
    <lineage>
        <taxon>Eukaryota</taxon>
        <taxon>Viridiplantae</taxon>
        <taxon>Streptophyta</taxon>
        <taxon>Embryophyta</taxon>
        <taxon>Tracheophyta</taxon>
        <taxon>Spermatophyta</taxon>
        <taxon>Magnoliopsida</taxon>
        <taxon>eudicotyledons</taxon>
        <taxon>Gunneridae</taxon>
        <taxon>Pentapetalae</taxon>
        <taxon>asterids</taxon>
        <taxon>lamiids</taxon>
        <taxon>Lamiales</taxon>
        <taxon>Oleaceae</taxon>
        <taxon>Forsythieae</taxon>
        <taxon>Abeliophyllum</taxon>
    </lineage>
</organism>
<protein>
    <submittedName>
        <fullName evidence="2">Uncharacterized protein</fullName>
    </submittedName>
</protein>
<dbReference type="AlphaFoldDB" id="A0ABD1VA21"/>
<evidence type="ECO:0000313" key="2">
    <source>
        <dbReference type="EMBL" id="KAL2534190.1"/>
    </source>
</evidence>